<dbReference type="RefSeq" id="WP_154616821.1">
    <property type="nucleotide sequence ID" value="NZ_CP053660.1"/>
</dbReference>
<organism evidence="1 2">
    <name type="scientific">Nocardioides marmotae</name>
    <dbReference type="NCBI Taxonomy" id="2663857"/>
    <lineage>
        <taxon>Bacteria</taxon>
        <taxon>Bacillati</taxon>
        <taxon>Actinomycetota</taxon>
        <taxon>Actinomycetes</taxon>
        <taxon>Propionibacteriales</taxon>
        <taxon>Nocardioidaceae</taxon>
        <taxon>Nocardioides</taxon>
    </lineage>
</organism>
<protein>
    <submittedName>
        <fullName evidence="1">CHAP domain-containing protein</fullName>
    </submittedName>
</protein>
<sequence>MPQQSQQSLAPRPTRPRRAYAALVLLLGILGAGLVAVPVAPAQAASTYLCTGYKGCREAGYSNAGYQAASGKMYWRMYAGHNCTNYVAYRMISSGMPDERPWTGSGNAENWGRAMASITDMTPMVGAVAWWKQNVGGAGSAGHVAYVEQVVSPTEIIVSEDSWGGDFAWRRITKANGSWPSGFIHFNDRVVVNDAPPAVVGTPVVGRPVSAEPGAWQPTATLSYQWLAAGQPVAGATTPTFTPTPALQGKRLAVRVTANRKGYAAASATSPVAPAVAPGTFAQSAEPVVTGAAEVDQTLTVSRPTYTPAPEVLRVQWRADGKAIPGATGWKLVLGQEQIGATVSARVIVNSPGYQRLVLDTPATEPVIAGAIEVTRDFGVRGVARVGRTLTAVPGEFTPADAAVTLTWLRDGAPVGTGPSYTLLPEDAGRRISLRADLAAQHYRSARSTVRAEGRVATTSSLVLRTNGRAGRAVVVVEVTAPGVAAPTGPVKVKVGGRVVNATVDGGRARVVVPKLKAGKHAVTVVYRGTDVVRSSRATATVVVR</sequence>
<reference evidence="1 2" key="1">
    <citation type="submission" date="2019-10" db="EMBL/GenBank/DDBJ databases">
        <title>Nocardioides novel species isolated from the excrement of Marmot.</title>
        <authorList>
            <person name="Zhang G."/>
        </authorList>
    </citation>
    <scope>NUCLEOTIDE SEQUENCE [LARGE SCALE GENOMIC DNA]</scope>
    <source>
        <strain evidence="2">zg-579</strain>
    </source>
</reference>
<dbReference type="InterPro" id="IPR007921">
    <property type="entry name" value="CHAP_dom"/>
</dbReference>
<evidence type="ECO:0000313" key="1">
    <source>
        <dbReference type="EMBL" id="MTB97076.1"/>
    </source>
</evidence>
<name>A0A6I3JFL6_9ACTN</name>
<gene>
    <name evidence="1" type="ORF">GGQ22_18560</name>
</gene>
<dbReference type="SUPFAM" id="SSF54001">
    <property type="entry name" value="Cysteine proteinases"/>
    <property type="match status" value="1"/>
</dbReference>
<dbReference type="Pfam" id="PF05257">
    <property type="entry name" value="CHAP"/>
    <property type="match status" value="1"/>
</dbReference>
<keyword evidence="2" id="KW-1185">Reference proteome</keyword>
<dbReference type="EMBL" id="WLCI01000019">
    <property type="protein sequence ID" value="MTB97076.1"/>
    <property type="molecule type" value="Genomic_DNA"/>
</dbReference>
<dbReference type="GO" id="GO:0005975">
    <property type="term" value="P:carbohydrate metabolic process"/>
    <property type="evidence" value="ECO:0007669"/>
    <property type="project" value="UniProtKB-ARBA"/>
</dbReference>
<accession>A0A6I3JFL6</accession>
<dbReference type="InterPro" id="IPR038765">
    <property type="entry name" value="Papain-like_cys_pep_sf"/>
</dbReference>
<dbReference type="InterPro" id="IPR013783">
    <property type="entry name" value="Ig-like_fold"/>
</dbReference>
<dbReference type="Gene3D" id="2.60.40.2700">
    <property type="match status" value="3"/>
</dbReference>
<dbReference type="AlphaFoldDB" id="A0A6I3JFL6"/>
<proteinExistence type="predicted"/>
<dbReference type="Gene3D" id="3.90.1720.10">
    <property type="entry name" value="endopeptidase domain like (from Nostoc punctiforme)"/>
    <property type="match status" value="1"/>
</dbReference>
<dbReference type="PROSITE" id="PS50911">
    <property type="entry name" value="CHAP"/>
    <property type="match status" value="1"/>
</dbReference>
<evidence type="ECO:0000313" key="2">
    <source>
        <dbReference type="Proteomes" id="UP000433406"/>
    </source>
</evidence>
<comment type="caution">
    <text evidence="1">The sequence shown here is derived from an EMBL/GenBank/DDBJ whole genome shotgun (WGS) entry which is preliminary data.</text>
</comment>
<dbReference type="Proteomes" id="UP000433406">
    <property type="component" value="Unassembled WGS sequence"/>
</dbReference>
<dbReference type="Gene3D" id="2.60.40.10">
    <property type="entry name" value="Immunoglobulins"/>
    <property type="match status" value="1"/>
</dbReference>